<gene>
    <name evidence="7" type="ORF">CCS01_20220</name>
</gene>
<organism evidence="7 8">
    <name type="scientific">Rhodopila globiformis</name>
    <name type="common">Rhodopseudomonas globiformis</name>
    <dbReference type="NCBI Taxonomy" id="1071"/>
    <lineage>
        <taxon>Bacteria</taxon>
        <taxon>Pseudomonadati</taxon>
        <taxon>Pseudomonadota</taxon>
        <taxon>Alphaproteobacteria</taxon>
        <taxon>Acetobacterales</taxon>
        <taxon>Acetobacteraceae</taxon>
        <taxon>Rhodopila</taxon>
    </lineage>
</organism>
<dbReference type="GO" id="GO:0022857">
    <property type="term" value="F:transmembrane transporter activity"/>
    <property type="evidence" value="ECO:0007669"/>
    <property type="project" value="InterPro"/>
</dbReference>
<dbReference type="RefSeq" id="WP_104520628.1">
    <property type="nucleotide sequence ID" value="NZ_NHRY01000217.1"/>
</dbReference>
<dbReference type="NCBIfam" id="TIGR01730">
    <property type="entry name" value="RND_mfp"/>
    <property type="match status" value="1"/>
</dbReference>
<evidence type="ECO:0000256" key="3">
    <source>
        <dbReference type="ARBA" id="ARBA00022989"/>
    </source>
</evidence>
<reference evidence="7 8" key="1">
    <citation type="journal article" date="2018" name="Arch. Microbiol.">
        <title>New insights into the metabolic potential of the phototrophic purple bacterium Rhodopila globiformis DSM 161(T) from its draft genome sequence and evidence for a vanadium-dependent nitrogenase.</title>
        <authorList>
            <person name="Imhoff J.F."/>
            <person name="Rahn T."/>
            <person name="Kunzel S."/>
            <person name="Neulinger S.C."/>
        </authorList>
    </citation>
    <scope>NUCLEOTIDE SEQUENCE [LARGE SCALE GENOMIC DNA]</scope>
    <source>
        <strain evidence="7 8">DSM 161</strain>
    </source>
</reference>
<evidence type="ECO:0000259" key="6">
    <source>
        <dbReference type="Pfam" id="PF25963"/>
    </source>
</evidence>
<dbReference type="OrthoDB" id="9811754at2"/>
<evidence type="ECO:0000256" key="4">
    <source>
        <dbReference type="ARBA" id="ARBA00023136"/>
    </source>
</evidence>
<dbReference type="InterPro" id="IPR050393">
    <property type="entry name" value="MFP_Efflux_Pump"/>
</dbReference>
<keyword evidence="3" id="KW-1133">Transmembrane helix</keyword>
<dbReference type="InterPro" id="IPR058625">
    <property type="entry name" value="MdtA-like_BSH"/>
</dbReference>
<dbReference type="GO" id="GO:0016020">
    <property type="term" value="C:membrane"/>
    <property type="evidence" value="ECO:0007669"/>
    <property type="project" value="InterPro"/>
</dbReference>
<dbReference type="Gene3D" id="2.40.50.100">
    <property type="match status" value="1"/>
</dbReference>
<dbReference type="Gene3D" id="2.40.30.170">
    <property type="match status" value="1"/>
</dbReference>
<evidence type="ECO:0000259" key="5">
    <source>
        <dbReference type="Pfam" id="PF25917"/>
    </source>
</evidence>
<dbReference type="Pfam" id="PF25963">
    <property type="entry name" value="Beta-barrel_AAEA"/>
    <property type="match status" value="1"/>
</dbReference>
<keyword evidence="2" id="KW-0812">Transmembrane</keyword>
<proteinExistence type="inferred from homology"/>
<feature type="domain" description="Multidrug resistance protein MdtA-like barrel-sandwich hybrid" evidence="5">
    <location>
        <begin position="47"/>
        <end position="187"/>
    </location>
</feature>
<comment type="caution">
    <text evidence="7">The sequence shown here is derived from an EMBL/GenBank/DDBJ whole genome shotgun (WGS) entry which is preliminary data.</text>
</comment>
<dbReference type="PANTHER" id="PTHR30367:SF12">
    <property type="entry name" value="P-HYDROXYBENZOIC ACID EFFLUX PUMP SUBUNIT AAEA"/>
    <property type="match status" value="1"/>
</dbReference>
<dbReference type="EMBL" id="NHRY01000217">
    <property type="protein sequence ID" value="PPQ30085.1"/>
    <property type="molecule type" value="Genomic_DNA"/>
</dbReference>
<comment type="similarity">
    <text evidence="1">Belongs to the membrane fusion protein (MFP) (TC 8.A.1) family.</text>
</comment>
<keyword evidence="8" id="KW-1185">Reference proteome</keyword>
<dbReference type="AlphaFoldDB" id="A0A2S6N635"/>
<dbReference type="SUPFAM" id="SSF111369">
    <property type="entry name" value="HlyD-like secretion proteins"/>
    <property type="match status" value="1"/>
</dbReference>
<feature type="domain" description="p-hydroxybenzoic acid efflux pump subunit AaeA-like beta-barrel" evidence="6">
    <location>
        <begin position="190"/>
        <end position="286"/>
    </location>
</feature>
<dbReference type="Pfam" id="PF25917">
    <property type="entry name" value="BSH_RND"/>
    <property type="match status" value="1"/>
</dbReference>
<dbReference type="InterPro" id="IPR006143">
    <property type="entry name" value="RND_pump_MFP"/>
</dbReference>
<name>A0A2S6N635_RHOGL</name>
<dbReference type="PANTHER" id="PTHR30367">
    <property type="entry name" value="P-HYDROXYBENZOIC ACID EFFLUX PUMP SUBUNIT AAEA-RELATED"/>
    <property type="match status" value="1"/>
</dbReference>
<keyword evidence="4" id="KW-0472">Membrane</keyword>
<protein>
    <submittedName>
        <fullName evidence="7">Efflux transporter periplasmic adaptor subunit</fullName>
    </submittedName>
</protein>
<dbReference type="InterPro" id="IPR058634">
    <property type="entry name" value="AaeA-lik-b-barrel"/>
</dbReference>
<accession>A0A2S6N635</accession>
<sequence length="303" mass="32635">MKSGLLLLGRVSLTLAVLAVAGVLGAMLWDYYANAPWTRDGRVRADVVLIAPDVAGLISDVLVHDNQPVRRGDVLFDIDSARYRIAVEQAAAVVASRRAAQNRASLDLRRYDALNDMSVSAQRKEQAAADAAIAAAAFQQALADLHLAQLNLQRSEVRAAVDGTITNFSVQPGAYVSAGQGGAALVVSSSLRVEGYFEETKLPRIRPGDPVTVHLMGESRLLHGHVESIAAGTEDRERARGSDLLADVNPTFTWVRLAQRVPVRIALDPVPAGLQLVAGQTATVMVGSARQYLFRTIWRQARN</sequence>
<evidence type="ECO:0000256" key="2">
    <source>
        <dbReference type="ARBA" id="ARBA00022692"/>
    </source>
</evidence>
<evidence type="ECO:0000313" key="7">
    <source>
        <dbReference type="EMBL" id="PPQ30085.1"/>
    </source>
</evidence>
<evidence type="ECO:0000313" key="8">
    <source>
        <dbReference type="Proteomes" id="UP000239724"/>
    </source>
</evidence>
<evidence type="ECO:0000256" key="1">
    <source>
        <dbReference type="ARBA" id="ARBA00009477"/>
    </source>
</evidence>
<dbReference type="Proteomes" id="UP000239724">
    <property type="component" value="Unassembled WGS sequence"/>
</dbReference>